<accession>A0AAE9K9Y4</accession>
<dbReference type="SUPFAM" id="SSF49313">
    <property type="entry name" value="Cadherin-like"/>
    <property type="match status" value="7"/>
</dbReference>
<feature type="domain" description="Lcl C-terminal" evidence="1">
    <location>
        <begin position="822"/>
        <end position="949"/>
    </location>
</feature>
<gene>
    <name evidence="2" type="ORF">MAL03_05290</name>
</gene>
<dbReference type="AlphaFoldDB" id="A0AAE9K9Y4"/>
<reference evidence="2" key="1">
    <citation type="submission" date="2022-02" db="EMBL/GenBank/DDBJ databases">
        <title>The genetically variable rfb locus in Leptospira is a mobile cassette and a molecular signature of serovar identity.</title>
        <authorList>
            <person name="Nieves C."/>
            <person name="Vincent A.T."/>
            <person name="Zarantonelli L."/>
            <person name="Picardeau M."/>
            <person name="Veyrier F.J."/>
            <person name="Buschiazzo A."/>
        </authorList>
    </citation>
    <scope>NUCLEOTIDE SEQUENCE</scope>
    <source>
        <strain evidence="2">IP1512017</strain>
    </source>
</reference>
<dbReference type="EMBL" id="CP091957">
    <property type="protein sequence ID" value="UOG57554.1"/>
    <property type="molecule type" value="Genomic_DNA"/>
</dbReference>
<dbReference type="Pfam" id="PF07603">
    <property type="entry name" value="Lcl_C"/>
    <property type="match status" value="1"/>
</dbReference>
<dbReference type="InterPro" id="IPR015919">
    <property type="entry name" value="Cadherin-like_sf"/>
</dbReference>
<dbReference type="RefSeq" id="WP_243815788.1">
    <property type="nucleotide sequence ID" value="NZ_CP091957.1"/>
</dbReference>
<protein>
    <submittedName>
        <fullName evidence="2">Ig domain-containing protein</fullName>
    </submittedName>
</protein>
<sequence length="951" mass="95963">MKNKKGQFKRSKELLDRKIFPILFLFIILLNLGGCIGGNGSTSFKGIIFGPMNLLQSSSASDPVSVNYFLSPYILTKDAPIAPIQPSVSGSIEQCSSNPTLPTGLTINGTCTITGTPTINQPATNYTITASNLSQSKNTTIIITVNANPPAALNFAAPAFTFTAGAMPGFAPMVPSYTGTITNCTSDIPLPTGLSLGTTNCSLSGSPTTTQGPTNYTITASNAFGSTSTVITITVNIAPPSALNYAGSPFVFTQNATIATITPSYTGTVTACNSDIPLPAGLTLGTTTCAISGTPTTIQTATNYTITASNASGSISFPITITVNLAPPSALSYAGTPFTFTQGATITTATPSVTGTVTACTSDIPLPAGLGINGTTCAISGTPTTTQATTNYTITASNAYGNTSTTISIRVNLAPPSALSYAGTPFTFTQGATITTATPSVTGTVTACTSDIPLPAGLGINGTTCAISGTPTTTQAATNYTITASNAYGNTSTTISIRVNLAPPSALSYAGTPFTFTQGATITTATPSVTGTVTACTSDIPLPAGLGINGTTCAISGTPTTTQAATNYTITASNAYGSTSTTISIAVNLAPPSALSYAGTPFTFTQGATITTATPSVTGTVTACTSDIPLPAGLGINGTTCAISGTPTTTQAATNYTITASNAYGSTSTTISIAVNLAPPSGLAYTPTALVLYKGVAGTATPTVTGTVTGCSPNIALPAGLTLNATTCAISGTPTVFQASANYTITASNSSGSTNTTISIMIFGTPPLKTMQTNCWDAAGTIDTTCTAASSAGQDGKLQKGTTPSFTNQTINISVGVDHYITVDNNTGLVWKTCHEGRTGSTCATGADSLFNLATAITACINLNSGTGYANRTNWRVPTISELETLANFDATTNPRTFTAAFPGTLSNRYYWSSTTYLPLAGYTLVLNFGDAGTNATNTTTAGTYLRCVSP</sequence>
<dbReference type="Pfam" id="PF05345">
    <property type="entry name" value="He_PIG"/>
    <property type="match status" value="6"/>
</dbReference>
<dbReference type="InterPro" id="IPR011460">
    <property type="entry name" value="Lcl_C"/>
</dbReference>
<dbReference type="PANTHER" id="PTHR35812:SF1">
    <property type="entry name" value="LIPOPROTEIN"/>
    <property type="match status" value="1"/>
</dbReference>
<dbReference type="GO" id="GO:0005509">
    <property type="term" value="F:calcium ion binding"/>
    <property type="evidence" value="ECO:0007669"/>
    <property type="project" value="InterPro"/>
</dbReference>
<dbReference type="PANTHER" id="PTHR35812">
    <property type="entry name" value="LIPOPROTEIN"/>
    <property type="match status" value="1"/>
</dbReference>
<dbReference type="GO" id="GO:0016020">
    <property type="term" value="C:membrane"/>
    <property type="evidence" value="ECO:0007669"/>
    <property type="project" value="InterPro"/>
</dbReference>
<dbReference type="Proteomes" id="UP000829829">
    <property type="component" value="Chromosome 1"/>
</dbReference>
<evidence type="ECO:0000313" key="2">
    <source>
        <dbReference type="EMBL" id="UOG57554.1"/>
    </source>
</evidence>
<proteinExistence type="predicted"/>
<name>A0AAE9K9Y4_9LEPT</name>
<dbReference type="Gene3D" id="2.60.40.10">
    <property type="entry name" value="Immunoglobulins"/>
    <property type="match status" value="8"/>
</dbReference>
<dbReference type="InterPro" id="IPR013783">
    <property type="entry name" value="Ig-like_fold"/>
</dbReference>
<organism evidence="2 3">
    <name type="scientific">Leptospira noguchii</name>
    <dbReference type="NCBI Taxonomy" id="28182"/>
    <lineage>
        <taxon>Bacteria</taxon>
        <taxon>Pseudomonadati</taxon>
        <taxon>Spirochaetota</taxon>
        <taxon>Spirochaetia</taxon>
        <taxon>Leptospirales</taxon>
        <taxon>Leptospiraceae</taxon>
        <taxon>Leptospira</taxon>
    </lineage>
</organism>
<evidence type="ECO:0000259" key="1">
    <source>
        <dbReference type="Pfam" id="PF07603"/>
    </source>
</evidence>
<evidence type="ECO:0000313" key="3">
    <source>
        <dbReference type="Proteomes" id="UP000829829"/>
    </source>
</evidence>